<proteinExistence type="predicted"/>
<evidence type="ECO:0000256" key="1">
    <source>
        <dbReference type="SAM" id="MobiDB-lite"/>
    </source>
</evidence>
<organism evidence="2 3">
    <name type="scientific">Vavraia culicis (isolate floridensis)</name>
    <name type="common">Microsporidian parasite</name>
    <dbReference type="NCBI Taxonomy" id="948595"/>
    <lineage>
        <taxon>Eukaryota</taxon>
        <taxon>Fungi</taxon>
        <taxon>Fungi incertae sedis</taxon>
        <taxon>Microsporidia</taxon>
        <taxon>Pleistophoridae</taxon>
        <taxon>Vavraia</taxon>
    </lineage>
</organism>
<dbReference type="HOGENOM" id="CLU_312889_0_0_1"/>
<feature type="region of interest" description="Disordered" evidence="1">
    <location>
        <begin position="236"/>
        <end position="259"/>
    </location>
</feature>
<reference evidence="3" key="1">
    <citation type="submission" date="2011-03" db="EMBL/GenBank/DDBJ databases">
        <title>The genome sequence of Vavraia culicis strain floridensis.</title>
        <authorList>
            <consortium name="The Broad Institute Genome Sequencing Platform"/>
            <person name="Cuomo C."/>
            <person name="Becnel J."/>
            <person name="Sanscrainte N."/>
            <person name="Young S.K."/>
            <person name="Zeng Q."/>
            <person name="Gargeya S."/>
            <person name="Fitzgerald M."/>
            <person name="Haas B."/>
            <person name="Abouelleil A."/>
            <person name="Alvarado L."/>
            <person name="Arachchi H.M."/>
            <person name="Berlin A."/>
            <person name="Chapman S.B."/>
            <person name="Gearin G."/>
            <person name="Goldberg J."/>
            <person name="Griggs A."/>
            <person name="Gujja S."/>
            <person name="Hansen M."/>
            <person name="Heiman D."/>
            <person name="Howarth C."/>
            <person name="Larimer J."/>
            <person name="Lui A."/>
            <person name="MacDonald P.J.P."/>
            <person name="McCowen C."/>
            <person name="Montmayeur A."/>
            <person name="Murphy C."/>
            <person name="Neiman D."/>
            <person name="Pearson M."/>
            <person name="Priest M."/>
            <person name="Roberts A."/>
            <person name="Saif S."/>
            <person name="Shea T."/>
            <person name="Sisk P."/>
            <person name="Stolte C."/>
            <person name="Sykes S."/>
            <person name="Wortman J."/>
            <person name="Nusbaum C."/>
            <person name="Birren B."/>
        </authorList>
    </citation>
    <scope>NUCLEOTIDE SEQUENCE [LARGE SCALE GENOMIC DNA]</scope>
    <source>
        <strain evidence="3">floridensis</strain>
    </source>
</reference>
<dbReference type="Proteomes" id="UP000011081">
    <property type="component" value="Unassembled WGS sequence"/>
</dbReference>
<protein>
    <submittedName>
        <fullName evidence="2">Uncharacterized protein</fullName>
    </submittedName>
</protein>
<dbReference type="InterPro" id="IPR031541">
    <property type="entry name" value="HTH_micro"/>
</dbReference>
<dbReference type="GeneID" id="19878238"/>
<gene>
    <name evidence="2" type="ORF">VCUG_00351</name>
</gene>
<keyword evidence="3" id="KW-1185">Reference proteome</keyword>
<dbReference type="OMA" id="RIGFRES"/>
<evidence type="ECO:0000313" key="3">
    <source>
        <dbReference type="Proteomes" id="UP000011081"/>
    </source>
</evidence>
<dbReference type="EMBL" id="GL877407">
    <property type="protein sequence ID" value="ELA48113.1"/>
    <property type="molecule type" value="Genomic_DNA"/>
</dbReference>
<name>L2GXT3_VAVCU</name>
<dbReference type="OrthoDB" id="2190283at2759"/>
<accession>L2GXT3</accession>
<feature type="compositionally biased region" description="Polar residues" evidence="1">
    <location>
        <begin position="249"/>
        <end position="259"/>
    </location>
</feature>
<feature type="compositionally biased region" description="Basic and acidic residues" evidence="1">
    <location>
        <begin position="236"/>
        <end position="248"/>
    </location>
</feature>
<dbReference type="Pfam" id="PF17007">
    <property type="entry name" value="HTH_micro"/>
    <property type="match status" value="2"/>
</dbReference>
<dbReference type="AlphaFoldDB" id="L2GXT3"/>
<dbReference type="VEuPathDB" id="MicrosporidiaDB:VCUG_00351"/>
<sequence>MLGNLKEKIFSYGIFGTPCSELNEEELFTLLNEQWVEFVTGEQIAELHSSFTTLALDSKQKEILKYFEERRMTGAKKIDYGRCELYGPMNELANRYAAVNSLNSIDGRLNYGCTAEYDAVDKEAYAIGLQLSCEDKYILRLLLGNLYVRMNTVAWKEYLTNGSFNFTSKEYYYVFDMLIRMNEYVSVANLRATLNIEPKKMFYIIKKLACLGYIDKTVEDNKIVVRIRRDAHGDVVKGQQKEKRRSINSEDTTTDMSTTNSFEEKHIGMDILIGVPLITQLKNFIEGSRTGVCSKDIQDRFGIKLKIGLKLLNKITDKMEGSIKTVEEFEGKIKRTKFYNVNELSKLKERKRQRMIAREQGANEEGITMEDRINAIEQILDVKKAFVLDKEVFKDFKSILGCRYTLDRRTVINAAIKGGFNVYKLHDDAQGAKFVIAHKDVQQDDPLVLNYYSPKRTAVSLTPFQAQIHKFFVTNSRFTEIDNGFEPSMNRRVKALYLFIERVKDNEFYFDCDLLRFMSLGLFFKLVSFKRYKFLAELVEIIKTRRSAQHDSCDKTMHRTAKKVSNGGIYAEENDDRVSTGVEAPLGERNGCEYGYNESPEKENIHKGNAAGSSIAVARTIDFLGGAPDQETVHILNLPMEEIFNMEFCTDYMKLLRMKYEIKAFLPYLVLMNDLKVIHLEHDENTVKVTKKSATPEFWMHVNQETNADVHLDISEREEFFEKCKMIEEKRFYRECLFVINRDYDAERAKILSARLTALKKQVPSVCDSNLSKVPFLPQILYEQYVDVKKDLVLKGQINIKKYNFTDLETILKFMRDKRIICEYKACASTIELTSTFKKKVSTKMDNIALPDMPEHLKERKDEMHIYHTKYLHLAYYVLVRAGSLDVDRLSEKMAVLEAFELLKLVKHFDTLFNTKVINEKTIVSIGEGDKVRLKFL</sequence>
<dbReference type="InParanoid" id="L2GXT3"/>
<dbReference type="RefSeq" id="XP_008073372.1">
    <property type="nucleotide sequence ID" value="XM_008075181.1"/>
</dbReference>
<evidence type="ECO:0000313" key="2">
    <source>
        <dbReference type="EMBL" id="ELA48113.1"/>
    </source>
</evidence>